<feature type="region of interest" description="Disordered" evidence="1">
    <location>
        <begin position="724"/>
        <end position="778"/>
    </location>
</feature>
<evidence type="ECO:0000313" key="3">
    <source>
        <dbReference type="Proteomes" id="UP000770661"/>
    </source>
</evidence>
<comment type="caution">
    <text evidence="2">The sequence shown here is derived from an EMBL/GenBank/DDBJ whole genome shotgun (WGS) entry which is preliminary data.</text>
</comment>
<feature type="region of interest" description="Disordered" evidence="1">
    <location>
        <begin position="191"/>
        <end position="253"/>
    </location>
</feature>
<feature type="compositionally biased region" description="Low complexity" evidence="1">
    <location>
        <begin position="533"/>
        <end position="550"/>
    </location>
</feature>
<evidence type="ECO:0000256" key="1">
    <source>
        <dbReference type="SAM" id="MobiDB-lite"/>
    </source>
</evidence>
<proteinExistence type="predicted"/>
<feature type="compositionally biased region" description="Low complexity" evidence="1">
    <location>
        <begin position="433"/>
        <end position="448"/>
    </location>
</feature>
<protein>
    <submittedName>
        <fullName evidence="2">Uncharacterized protein</fullName>
    </submittedName>
</protein>
<feature type="compositionally biased region" description="Polar residues" evidence="1">
    <location>
        <begin position="552"/>
        <end position="566"/>
    </location>
</feature>
<feature type="compositionally biased region" description="Low complexity" evidence="1">
    <location>
        <begin position="581"/>
        <end position="600"/>
    </location>
</feature>
<feature type="compositionally biased region" description="Basic and acidic residues" evidence="1">
    <location>
        <begin position="199"/>
        <end position="210"/>
    </location>
</feature>
<feature type="region of interest" description="Disordered" evidence="1">
    <location>
        <begin position="514"/>
        <end position="683"/>
    </location>
</feature>
<dbReference type="OrthoDB" id="6366477at2759"/>
<dbReference type="Proteomes" id="UP000770661">
    <property type="component" value="Unassembled WGS sequence"/>
</dbReference>
<feature type="region of interest" description="Disordered" evidence="1">
    <location>
        <begin position="277"/>
        <end position="465"/>
    </location>
</feature>
<name>A0A8J4YKX1_CHIOP</name>
<keyword evidence="3" id="KW-1185">Reference proteome</keyword>
<organism evidence="2 3">
    <name type="scientific">Chionoecetes opilio</name>
    <name type="common">Atlantic snow crab</name>
    <name type="synonym">Cancer opilio</name>
    <dbReference type="NCBI Taxonomy" id="41210"/>
    <lineage>
        <taxon>Eukaryota</taxon>
        <taxon>Metazoa</taxon>
        <taxon>Ecdysozoa</taxon>
        <taxon>Arthropoda</taxon>
        <taxon>Crustacea</taxon>
        <taxon>Multicrustacea</taxon>
        <taxon>Malacostraca</taxon>
        <taxon>Eumalacostraca</taxon>
        <taxon>Eucarida</taxon>
        <taxon>Decapoda</taxon>
        <taxon>Pleocyemata</taxon>
        <taxon>Brachyura</taxon>
        <taxon>Eubrachyura</taxon>
        <taxon>Majoidea</taxon>
        <taxon>Majidae</taxon>
        <taxon>Chionoecetes</taxon>
    </lineage>
</organism>
<feature type="compositionally biased region" description="Basic and acidic residues" evidence="1">
    <location>
        <begin position="78"/>
        <end position="110"/>
    </location>
</feature>
<feature type="compositionally biased region" description="Polar residues" evidence="1">
    <location>
        <begin position="350"/>
        <end position="363"/>
    </location>
</feature>
<dbReference type="EMBL" id="JACEEZ010000536">
    <property type="protein sequence ID" value="KAG0730092.1"/>
    <property type="molecule type" value="Genomic_DNA"/>
</dbReference>
<feature type="compositionally biased region" description="Basic and acidic residues" evidence="1">
    <location>
        <begin position="663"/>
        <end position="683"/>
    </location>
</feature>
<evidence type="ECO:0000313" key="2">
    <source>
        <dbReference type="EMBL" id="KAG0730092.1"/>
    </source>
</evidence>
<dbReference type="AlphaFoldDB" id="A0A8J4YKX1"/>
<feature type="region of interest" description="Disordered" evidence="1">
    <location>
        <begin position="33"/>
        <end position="170"/>
    </location>
</feature>
<feature type="compositionally biased region" description="Basic residues" evidence="1">
    <location>
        <begin position="211"/>
        <end position="224"/>
    </location>
</feature>
<sequence>MEVVMGHCFPLTGPGHHHSADFPVVKAVAYKGEKSPDSLPAKYVNGKDTSMARTPIGKAPQPSEPSPEPRKVLSAHQHRQEGTVVHDQRLSGKEREQSSPQKEEATGDKRGHSHKPKMQSILRRTCSSSDPEGRDSSESTQAPDGPGTPDCGGETKLSWGKKAWEMTQRRKAQMREEFFKVPYEECNKEAARSLGGRLNKSEPRLHTLGKDRKKRNSLSYKRRVHFDLDYSEDEDNRKPRLRSSKSFEAPDPPRKVVVSIYSIDKPKSVIQPDVLLCSSAPDGAPQAARVTANTRTRSARPTDLDSLQHKTQTDATEGRQHPDHKVNKQVREELKEGIILPDTLPLADGQATTPAKDTSTPTPERSHALPLTPRHPPLAPLQSVPTNPATLRSPHLVSKTSACPTQPSPAPIPAPRSRLTMTHSLTGDARPAPQSHSQQTPQMPSQPSRPRPDHLKLNSPPTTRASVHVFTPTKTFIHPQEASPTRTHLMTLCTQPSPSTHVSAPRTTTNTHIHALPSHRPCNTPAAPPTPTTPTLRITPAPRSPVSPSAPHTPTTPKSPTCFPTNPSGPVPMPRKRISVSQQTPTPQSSPHHNTNTPTPYTASTQTSPHHNHHTPTYRTPYTTSTQTIPPRHHTSQHARDSNTPTRKRDKTQESPFNTSRQHNKENEAERQNQKTGDMIDRENSVNILMTKGESYAKHSIVLNSHRSSAAPSVIVRKVFLPVSTPSRSSPSPTPSCASSSCSFGSSGSSSGCYSGSPSPTPTPSPTRIRASCVPTDL</sequence>
<feature type="compositionally biased region" description="Low complexity" evidence="1">
    <location>
        <begin position="617"/>
        <end position="630"/>
    </location>
</feature>
<gene>
    <name evidence="2" type="ORF">GWK47_028974</name>
</gene>
<accession>A0A8J4YKX1</accession>
<feature type="compositionally biased region" description="Basic and acidic residues" evidence="1">
    <location>
        <begin position="300"/>
        <end position="336"/>
    </location>
</feature>
<feature type="compositionally biased region" description="Low complexity" evidence="1">
    <location>
        <begin position="724"/>
        <end position="758"/>
    </location>
</feature>
<reference evidence="2" key="1">
    <citation type="submission" date="2020-07" db="EMBL/GenBank/DDBJ databases">
        <title>The High-quality genome of the commercially important snow crab, Chionoecetes opilio.</title>
        <authorList>
            <person name="Jeong J.-H."/>
            <person name="Ryu S."/>
        </authorList>
    </citation>
    <scope>NUCLEOTIDE SEQUENCE</scope>
    <source>
        <strain evidence="2">MADBK_172401_WGS</strain>
        <tissue evidence="2">Digestive gland</tissue>
    </source>
</reference>